<keyword evidence="4 5" id="KW-0472">Membrane</keyword>
<gene>
    <name evidence="7" type="ORF">SPPG_08274</name>
</gene>
<feature type="domain" description="EamA" evidence="6">
    <location>
        <begin position="211"/>
        <end position="343"/>
    </location>
</feature>
<dbReference type="SUPFAM" id="SSF103481">
    <property type="entry name" value="Multidrug resistance efflux transporter EmrE"/>
    <property type="match status" value="2"/>
</dbReference>
<feature type="transmembrane region" description="Helical" evidence="5">
    <location>
        <begin position="85"/>
        <end position="106"/>
    </location>
</feature>
<dbReference type="OrthoDB" id="306876at2759"/>
<proteinExistence type="predicted"/>
<protein>
    <recommendedName>
        <fullName evidence="6">EamA domain-containing protein</fullName>
    </recommendedName>
</protein>
<dbReference type="OMA" id="VEIFMGI"/>
<reference evidence="7 8" key="1">
    <citation type="submission" date="2009-08" db="EMBL/GenBank/DDBJ databases">
        <title>The Genome Sequence of Spizellomyces punctatus strain DAOM BR117.</title>
        <authorList>
            <consortium name="The Broad Institute Genome Sequencing Platform"/>
            <person name="Russ C."/>
            <person name="Cuomo C."/>
            <person name="Shea T."/>
            <person name="Young S.K."/>
            <person name="Zeng Q."/>
            <person name="Koehrsen M."/>
            <person name="Haas B."/>
            <person name="Borodovsky M."/>
            <person name="Guigo R."/>
            <person name="Alvarado L."/>
            <person name="Berlin A."/>
            <person name="Bochicchio J."/>
            <person name="Borenstein D."/>
            <person name="Chapman S."/>
            <person name="Chen Z."/>
            <person name="Engels R."/>
            <person name="Freedman E."/>
            <person name="Gellesch M."/>
            <person name="Goldberg J."/>
            <person name="Griggs A."/>
            <person name="Gujja S."/>
            <person name="Heiman D."/>
            <person name="Hepburn T."/>
            <person name="Howarth C."/>
            <person name="Jen D."/>
            <person name="Larson L."/>
            <person name="Lewis B."/>
            <person name="Mehta T."/>
            <person name="Park D."/>
            <person name="Pearson M."/>
            <person name="Roberts A."/>
            <person name="Saif S."/>
            <person name="Shenoy N."/>
            <person name="Sisk P."/>
            <person name="Stolte C."/>
            <person name="Sykes S."/>
            <person name="Thomson T."/>
            <person name="Walk T."/>
            <person name="White J."/>
            <person name="Yandava C."/>
            <person name="Burger G."/>
            <person name="Gray M.W."/>
            <person name="Holland P.W.H."/>
            <person name="King N."/>
            <person name="Lang F.B.F."/>
            <person name="Roger A.J."/>
            <person name="Ruiz-Trillo I."/>
            <person name="Lander E."/>
            <person name="Nusbaum C."/>
        </authorList>
    </citation>
    <scope>NUCLEOTIDE SEQUENCE [LARGE SCALE GENOMIC DNA]</scope>
    <source>
        <strain evidence="7 8">DAOM BR117</strain>
    </source>
</reference>
<evidence type="ECO:0000256" key="4">
    <source>
        <dbReference type="ARBA" id="ARBA00023136"/>
    </source>
</evidence>
<evidence type="ECO:0000256" key="2">
    <source>
        <dbReference type="ARBA" id="ARBA00022692"/>
    </source>
</evidence>
<dbReference type="EMBL" id="KQ257469">
    <property type="protein sequence ID" value="KNC96375.1"/>
    <property type="molecule type" value="Genomic_DNA"/>
</dbReference>
<feature type="transmembrane region" description="Helical" evidence="5">
    <location>
        <begin position="211"/>
        <end position="230"/>
    </location>
</feature>
<dbReference type="eggNOG" id="KOG4510">
    <property type="taxonomic scope" value="Eukaryota"/>
</dbReference>
<feature type="domain" description="EamA" evidence="6">
    <location>
        <begin position="54"/>
        <end position="187"/>
    </location>
</feature>
<feature type="transmembrane region" description="Helical" evidence="5">
    <location>
        <begin position="273"/>
        <end position="294"/>
    </location>
</feature>
<dbReference type="PANTHER" id="PTHR22911">
    <property type="entry name" value="ACYL-MALONYL CONDENSING ENZYME-RELATED"/>
    <property type="match status" value="1"/>
</dbReference>
<evidence type="ECO:0000259" key="6">
    <source>
        <dbReference type="Pfam" id="PF00892"/>
    </source>
</evidence>
<name>A0A0L0H4D9_SPIPD</name>
<dbReference type="Pfam" id="PF00892">
    <property type="entry name" value="EamA"/>
    <property type="match status" value="2"/>
</dbReference>
<dbReference type="InterPro" id="IPR000620">
    <property type="entry name" value="EamA_dom"/>
</dbReference>
<dbReference type="GeneID" id="27691445"/>
<evidence type="ECO:0000313" key="7">
    <source>
        <dbReference type="EMBL" id="KNC96375.1"/>
    </source>
</evidence>
<feature type="transmembrane region" description="Helical" evidence="5">
    <location>
        <begin position="118"/>
        <end position="138"/>
    </location>
</feature>
<dbReference type="Proteomes" id="UP000053201">
    <property type="component" value="Unassembled WGS sequence"/>
</dbReference>
<dbReference type="InterPro" id="IPR037185">
    <property type="entry name" value="EmrE-like"/>
</dbReference>
<dbReference type="PANTHER" id="PTHR22911:SF6">
    <property type="entry name" value="SOLUTE CARRIER FAMILY 35 MEMBER G1"/>
    <property type="match status" value="1"/>
</dbReference>
<keyword evidence="3 5" id="KW-1133">Transmembrane helix</keyword>
<dbReference type="VEuPathDB" id="FungiDB:SPPG_08274"/>
<feature type="transmembrane region" description="Helical" evidence="5">
    <location>
        <begin position="145"/>
        <end position="164"/>
    </location>
</feature>
<evidence type="ECO:0000256" key="3">
    <source>
        <dbReference type="ARBA" id="ARBA00022989"/>
    </source>
</evidence>
<evidence type="ECO:0000256" key="5">
    <source>
        <dbReference type="SAM" id="Phobius"/>
    </source>
</evidence>
<dbReference type="RefSeq" id="XP_016604415.1">
    <property type="nucleotide sequence ID" value="XM_016756431.1"/>
</dbReference>
<sequence length="355" mass="37323">MSLHNANEMEVDIAPGPVPEPAEAVVLPADEDAAERQPLLDKPPAPQEGSKELLGLSFTALSALLFSLMSVLVKLSGASFPFLQIVLVRSVIQFVLGAISCVYLGVAPWGPPTLNRAWLVARGTAGATGLGLYFFTIVNMPLGDGMTIFFTGPAFTAILARIVLGEPLTGPDIFASAACLCGVALVSRPEILFGSPADTHHSATGETHTSWAALAAFGGALMSAVAYCLVRKIGGRCSFMVHVTYFGAMSTILSGIGLALFQDAVPLGEWTRLQWLVMLSVGLSAFVAQCFLNAGLQLANAGPATLMRNLDIVFAFIFGLVFFHEVPQVTSVLGASLILAATASVAGLKWWRSRA</sequence>
<evidence type="ECO:0000256" key="1">
    <source>
        <dbReference type="ARBA" id="ARBA00004141"/>
    </source>
</evidence>
<keyword evidence="2 5" id="KW-0812">Transmembrane</keyword>
<accession>A0A0L0H4D9</accession>
<evidence type="ECO:0000313" key="8">
    <source>
        <dbReference type="Proteomes" id="UP000053201"/>
    </source>
</evidence>
<keyword evidence="8" id="KW-1185">Reference proteome</keyword>
<organism evidence="7 8">
    <name type="scientific">Spizellomyces punctatus (strain DAOM BR117)</name>
    <dbReference type="NCBI Taxonomy" id="645134"/>
    <lineage>
        <taxon>Eukaryota</taxon>
        <taxon>Fungi</taxon>
        <taxon>Fungi incertae sedis</taxon>
        <taxon>Chytridiomycota</taxon>
        <taxon>Chytridiomycota incertae sedis</taxon>
        <taxon>Chytridiomycetes</taxon>
        <taxon>Spizellomycetales</taxon>
        <taxon>Spizellomycetaceae</taxon>
        <taxon>Spizellomyces</taxon>
    </lineage>
</organism>
<dbReference type="STRING" id="645134.A0A0L0H4D9"/>
<dbReference type="GO" id="GO:0016020">
    <property type="term" value="C:membrane"/>
    <property type="evidence" value="ECO:0007669"/>
    <property type="project" value="UniProtKB-SubCell"/>
</dbReference>
<comment type="subcellular location">
    <subcellularLocation>
        <location evidence="1">Membrane</location>
        <topology evidence="1">Multi-pass membrane protein</topology>
    </subcellularLocation>
</comment>
<feature type="transmembrane region" description="Helical" evidence="5">
    <location>
        <begin position="242"/>
        <end position="261"/>
    </location>
</feature>
<feature type="transmembrane region" description="Helical" evidence="5">
    <location>
        <begin position="329"/>
        <end position="351"/>
    </location>
</feature>
<dbReference type="AlphaFoldDB" id="A0A0L0H4D9"/>
<feature type="transmembrane region" description="Helical" evidence="5">
    <location>
        <begin position="53"/>
        <end position="73"/>
    </location>
</feature>
<dbReference type="InParanoid" id="A0A0L0H4D9"/>
<feature type="transmembrane region" description="Helical" evidence="5">
    <location>
        <begin position="306"/>
        <end position="323"/>
    </location>
</feature>